<dbReference type="Proteomes" id="UP000294752">
    <property type="component" value="Unassembled WGS sequence"/>
</dbReference>
<name>A0A4R7CV64_9SPHI</name>
<gene>
    <name evidence="1" type="ORF">B0I21_106147</name>
</gene>
<proteinExistence type="predicted"/>
<keyword evidence="2" id="KW-1185">Reference proteome</keyword>
<organism evidence="1 2">
    <name type="scientific">Sphingobacterium paludis</name>
    <dbReference type="NCBI Taxonomy" id="1476465"/>
    <lineage>
        <taxon>Bacteria</taxon>
        <taxon>Pseudomonadati</taxon>
        <taxon>Bacteroidota</taxon>
        <taxon>Sphingobacteriia</taxon>
        <taxon>Sphingobacteriales</taxon>
        <taxon>Sphingobacteriaceae</taxon>
        <taxon>Sphingobacterium</taxon>
    </lineage>
</organism>
<dbReference type="RefSeq" id="WP_133640926.1">
    <property type="nucleotide sequence ID" value="NZ_SNZV01000006.1"/>
</dbReference>
<comment type="caution">
    <text evidence="1">The sequence shown here is derived from an EMBL/GenBank/DDBJ whole genome shotgun (WGS) entry which is preliminary data.</text>
</comment>
<dbReference type="OrthoDB" id="711586at2"/>
<evidence type="ECO:0000313" key="2">
    <source>
        <dbReference type="Proteomes" id="UP000294752"/>
    </source>
</evidence>
<protein>
    <submittedName>
        <fullName evidence="1">Uncharacterized protein</fullName>
    </submittedName>
</protein>
<evidence type="ECO:0000313" key="1">
    <source>
        <dbReference type="EMBL" id="TDS12289.1"/>
    </source>
</evidence>
<reference evidence="1 2" key="1">
    <citation type="submission" date="2019-03" db="EMBL/GenBank/DDBJ databases">
        <title>Genomic Encyclopedia of Type Strains, Phase III (KMG-III): the genomes of soil and plant-associated and newly described type strains.</title>
        <authorList>
            <person name="Whitman W."/>
        </authorList>
    </citation>
    <scope>NUCLEOTIDE SEQUENCE [LARGE SCALE GENOMIC DNA]</scope>
    <source>
        <strain evidence="1 2">CGMCC 1.12801</strain>
    </source>
</reference>
<sequence>MATLHVSKQAAPLHLFAASHPENGSTEPAHADYIDGLRKRSYELLHKFRTTWNESEYQEWCAIQRLLHKSL</sequence>
<accession>A0A4R7CV64</accession>
<dbReference type="EMBL" id="SNZV01000006">
    <property type="protein sequence ID" value="TDS12289.1"/>
    <property type="molecule type" value="Genomic_DNA"/>
</dbReference>
<dbReference type="AlphaFoldDB" id="A0A4R7CV64"/>